<keyword evidence="5" id="KW-1185">Reference proteome</keyword>
<feature type="region of interest" description="Disordered" evidence="1">
    <location>
        <begin position="1"/>
        <end position="35"/>
    </location>
</feature>
<feature type="domain" description="DUF1206" evidence="3">
    <location>
        <begin position="216"/>
        <end position="285"/>
    </location>
</feature>
<evidence type="ECO:0000313" key="5">
    <source>
        <dbReference type="Proteomes" id="UP001319861"/>
    </source>
</evidence>
<feature type="transmembrane region" description="Helical" evidence="2">
    <location>
        <begin position="259"/>
        <end position="277"/>
    </location>
</feature>
<dbReference type="Pfam" id="PF06724">
    <property type="entry name" value="DUF1206"/>
    <property type="match status" value="3"/>
</dbReference>
<feature type="domain" description="DUF1206" evidence="3">
    <location>
        <begin position="125"/>
        <end position="193"/>
    </location>
</feature>
<reference evidence="4 5" key="1">
    <citation type="journal article" date="2021" name="J. Biosci. Bioeng.">
        <title>Identification and characterization of a chc gene cluster responsible for the aromatization pathway of cyclohexanecarboxylate degradation in Sinomonas cyclohexanicum ATCC 51369.</title>
        <authorList>
            <person name="Yamamoto T."/>
            <person name="Hasegawa Y."/>
            <person name="Lau P.C.K."/>
            <person name="Iwaki H."/>
        </authorList>
    </citation>
    <scope>NUCLEOTIDE SEQUENCE [LARGE SCALE GENOMIC DNA]</scope>
    <source>
        <strain evidence="4 5">ATCC 51369</strain>
    </source>
</reference>
<sequence length="287" mass="29315">MDDHSRRDGSAGSSARNGAEAAAHNAAHQTERVMRTPAARGAARAGFVFVGLLHVLIAWLALRVATGGSGNRADQSGAVQQIASAPGGPVLLWAGAVCCAALAVWMVMTAVAAWRRAGKATKALGPGGTALAYFAMTWLFISFALGNQKNSGQQSQQTTANLLSAPGGPVLVFVAGLVVLGVGVYFGFRGVTRGFLGKDAQPNESAPGWVKVVGSVGYTAKGIAVAVVGVLVLVAAVRHDPSQQSGLDGALKSLAGQPFGTWILAIVALGLACYGVYNAARARYGRF</sequence>
<evidence type="ECO:0000259" key="3">
    <source>
        <dbReference type="Pfam" id="PF06724"/>
    </source>
</evidence>
<evidence type="ECO:0000256" key="2">
    <source>
        <dbReference type="SAM" id="Phobius"/>
    </source>
</evidence>
<dbReference type="RefSeq" id="WP_229231416.1">
    <property type="nucleotide sequence ID" value="NZ_AP024525.1"/>
</dbReference>
<keyword evidence="2" id="KW-0812">Transmembrane</keyword>
<evidence type="ECO:0000256" key="1">
    <source>
        <dbReference type="SAM" id="MobiDB-lite"/>
    </source>
</evidence>
<protein>
    <recommendedName>
        <fullName evidence="3">DUF1206 domain-containing protein</fullName>
    </recommendedName>
</protein>
<feature type="transmembrane region" description="Helical" evidence="2">
    <location>
        <begin position="218"/>
        <end position="239"/>
    </location>
</feature>
<feature type="transmembrane region" description="Helical" evidence="2">
    <location>
        <begin position="123"/>
        <end position="145"/>
    </location>
</feature>
<evidence type="ECO:0000313" key="4">
    <source>
        <dbReference type="EMBL" id="BCT74669.1"/>
    </source>
</evidence>
<feature type="transmembrane region" description="Helical" evidence="2">
    <location>
        <begin position="42"/>
        <end position="62"/>
    </location>
</feature>
<feature type="domain" description="DUF1206" evidence="3">
    <location>
        <begin position="45"/>
        <end position="111"/>
    </location>
</feature>
<dbReference type="EMBL" id="AP024525">
    <property type="protein sequence ID" value="BCT74669.1"/>
    <property type="molecule type" value="Genomic_DNA"/>
</dbReference>
<keyword evidence="2" id="KW-1133">Transmembrane helix</keyword>
<feature type="transmembrane region" description="Helical" evidence="2">
    <location>
        <begin position="165"/>
        <end position="188"/>
    </location>
</feature>
<dbReference type="Proteomes" id="UP001319861">
    <property type="component" value="Chromosome"/>
</dbReference>
<feature type="transmembrane region" description="Helical" evidence="2">
    <location>
        <begin position="90"/>
        <end position="111"/>
    </location>
</feature>
<gene>
    <name evidence="4" type="ORF">SCMU_05110</name>
</gene>
<organism evidence="4 5">
    <name type="scientific">Sinomonas cyclohexanicum</name>
    <name type="common">Corynebacterium cyclohexanicum</name>
    <dbReference type="NCBI Taxonomy" id="322009"/>
    <lineage>
        <taxon>Bacteria</taxon>
        <taxon>Bacillati</taxon>
        <taxon>Actinomycetota</taxon>
        <taxon>Actinomycetes</taxon>
        <taxon>Micrococcales</taxon>
        <taxon>Micrococcaceae</taxon>
        <taxon>Sinomonas</taxon>
    </lineage>
</organism>
<proteinExistence type="predicted"/>
<accession>A0ABN6FCI1</accession>
<keyword evidence="2" id="KW-0472">Membrane</keyword>
<dbReference type="InterPro" id="IPR009597">
    <property type="entry name" value="DUF1206"/>
</dbReference>
<feature type="compositionally biased region" description="Low complexity" evidence="1">
    <location>
        <begin position="10"/>
        <end position="28"/>
    </location>
</feature>
<name>A0ABN6FCI1_SINCY</name>